<dbReference type="InterPro" id="IPR036291">
    <property type="entry name" value="NAD(P)-bd_dom_sf"/>
</dbReference>
<dbReference type="SMART" id="SM00829">
    <property type="entry name" value="PKS_ER"/>
    <property type="match status" value="1"/>
</dbReference>
<evidence type="ECO:0000256" key="1">
    <source>
        <dbReference type="ARBA" id="ARBA00022723"/>
    </source>
</evidence>
<dbReference type="InterPro" id="IPR050129">
    <property type="entry name" value="Zn_alcohol_dh"/>
</dbReference>
<dbReference type="GO" id="GO:0030554">
    <property type="term" value="F:adenyl nucleotide binding"/>
    <property type="evidence" value="ECO:0007669"/>
    <property type="project" value="UniProtKB-ARBA"/>
</dbReference>
<dbReference type="GO" id="GO:0016616">
    <property type="term" value="F:oxidoreductase activity, acting on the CH-OH group of donors, NAD or NADP as acceptor"/>
    <property type="evidence" value="ECO:0007669"/>
    <property type="project" value="UniProtKB-ARBA"/>
</dbReference>
<dbReference type="GO" id="GO:0008270">
    <property type="term" value="F:zinc ion binding"/>
    <property type="evidence" value="ECO:0007669"/>
    <property type="project" value="InterPro"/>
</dbReference>
<dbReference type="SUPFAM" id="SSF50129">
    <property type="entry name" value="GroES-like"/>
    <property type="match status" value="1"/>
</dbReference>
<dbReference type="GO" id="GO:0043168">
    <property type="term" value="F:anion binding"/>
    <property type="evidence" value="ECO:0007669"/>
    <property type="project" value="UniProtKB-ARBA"/>
</dbReference>
<keyword evidence="5" id="KW-1133">Transmembrane helix</keyword>
<keyword evidence="2 4" id="KW-0862">Zinc</keyword>
<dbReference type="PROSITE" id="PS00059">
    <property type="entry name" value="ADH_ZINC"/>
    <property type="match status" value="1"/>
</dbReference>
<dbReference type="InterPro" id="IPR002328">
    <property type="entry name" value="ADH_Zn_CS"/>
</dbReference>
<reference evidence="8" key="1">
    <citation type="journal article" date="2020" name="mSystems">
        <title>Genome- and Community-Level Interaction Insights into Carbon Utilization and Element Cycling Functions of Hydrothermarchaeota in Hydrothermal Sediment.</title>
        <authorList>
            <person name="Zhou Z."/>
            <person name="Liu Y."/>
            <person name="Xu W."/>
            <person name="Pan J."/>
            <person name="Luo Z.H."/>
            <person name="Li M."/>
        </authorList>
    </citation>
    <scope>NUCLEOTIDE SEQUENCE [LARGE SCALE GENOMIC DNA]</scope>
    <source>
        <strain evidence="9">SpSt-1073</strain>
        <strain evidence="8">SpSt-613</strain>
        <strain evidence="7">SpSt-669</strain>
    </source>
</reference>
<comment type="cofactor">
    <cofactor evidence="4">
        <name>Zn(2+)</name>
        <dbReference type="ChEBI" id="CHEBI:29105"/>
    </cofactor>
</comment>
<evidence type="ECO:0000313" key="8">
    <source>
        <dbReference type="EMBL" id="HGN90725.1"/>
    </source>
</evidence>
<sequence>MGLARVVCFYVGCFGIVWGVWLRAAVFHGPGNLRVMDVGRPSPGRGEVLVRTFVTLTCGTDLKMFLRGHPYARPPVIMGHEFAGVVVEVGEEVDWVNVGEEVVAANSAPCGYCIYCKLGRFNLCENLGETIIGFSVDGAYAEYIKLPRRIVTFNLYRLPKGLEPRVAALLEPLACVVRGQRLIHIDVGDAVAVVGAGPIGLLHMLLSRLSGARKVIVLDVNWNRLRFASELGADIVVNSGEEDARKRVLEETGGIGADVVIEAVGLPETWETALTLVRKGGTVLFFGGPPGGTKLTADTHTIHYGELSLHGSFHHTPQDVVRALRLLESKKLPFEKLITGEARLEDIHRVFEDLRQGKHIKVAIKS</sequence>
<proteinExistence type="inferred from homology"/>
<dbReference type="InterPro" id="IPR013154">
    <property type="entry name" value="ADH-like_N"/>
</dbReference>
<dbReference type="Pfam" id="PF00107">
    <property type="entry name" value="ADH_zinc_N"/>
    <property type="match status" value="1"/>
</dbReference>
<evidence type="ECO:0000256" key="4">
    <source>
        <dbReference type="RuleBase" id="RU361277"/>
    </source>
</evidence>
<dbReference type="SUPFAM" id="SSF51735">
    <property type="entry name" value="NAD(P)-binding Rossmann-fold domains"/>
    <property type="match status" value="1"/>
</dbReference>
<evidence type="ECO:0000313" key="7">
    <source>
        <dbReference type="EMBL" id="HGL41285.1"/>
    </source>
</evidence>
<dbReference type="InterPro" id="IPR013149">
    <property type="entry name" value="ADH-like_C"/>
</dbReference>
<keyword evidence="5" id="KW-0472">Membrane</keyword>
<dbReference type="PANTHER" id="PTHR43401:SF2">
    <property type="entry name" value="L-THREONINE 3-DEHYDROGENASE"/>
    <property type="match status" value="1"/>
</dbReference>
<feature type="transmembrane region" description="Helical" evidence="5">
    <location>
        <begin position="7"/>
        <end position="26"/>
    </location>
</feature>
<dbReference type="Gene3D" id="3.40.50.720">
    <property type="entry name" value="NAD(P)-binding Rossmann-like Domain"/>
    <property type="match status" value="1"/>
</dbReference>
<keyword evidence="3" id="KW-0560">Oxidoreductase</keyword>
<organism evidence="8">
    <name type="scientific">Caldiarchaeum subterraneum</name>
    <dbReference type="NCBI Taxonomy" id="311458"/>
    <lineage>
        <taxon>Archaea</taxon>
        <taxon>Nitrososphaerota</taxon>
        <taxon>Candidatus Caldarchaeales</taxon>
        <taxon>Candidatus Caldarchaeaceae</taxon>
        <taxon>Candidatus Caldarchaeum</taxon>
    </lineage>
</organism>
<name>A0A7C4E0R1_CALS0</name>
<dbReference type="InterPro" id="IPR020843">
    <property type="entry name" value="ER"/>
</dbReference>
<dbReference type="InterPro" id="IPR011032">
    <property type="entry name" value="GroES-like_sf"/>
</dbReference>
<evidence type="ECO:0000313" key="9">
    <source>
        <dbReference type="EMBL" id="HHN52527.1"/>
    </source>
</evidence>
<evidence type="ECO:0000259" key="6">
    <source>
        <dbReference type="SMART" id="SM00829"/>
    </source>
</evidence>
<dbReference type="Gene3D" id="3.90.180.10">
    <property type="entry name" value="Medium-chain alcohol dehydrogenases, catalytic domain"/>
    <property type="match status" value="1"/>
</dbReference>
<dbReference type="EMBL" id="DRXG01000098">
    <property type="protein sequence ID" value="HHN52527.1"/>
    <property type="molecule type" value="Genomic_DNA"/>
</dbReference>
<evidence type="ECO:0000256" key="3">
    <source>
        <dbReference type="ARBA" id="ARBA00023002"/>
    </source>
</evidence>
<accession>A0A7C4E0R1</accession>
<dbReference type="Pfam" id="PF08240">
    <property type="entry name" value="ADH_N"/>
    <property type="match status" value="1"/>
</dbReference>
<dbReference type="PANTHER" id="PTHR43401">
    <property type="entry name" value="L-THREONINE 3-DEHYDROGENASE"/>
    <property type="match status" value="1"/>
</dbReference>
<keyword evidence="5" id="KW-0812">Transmembrane</keyword>
<dbReference type="EMBL" id="DTCM01000078">
    <property type="protein sequence ID" value="HGL41285.1"/>
    <property type="molecule type" value="Genomic_DNA"/>
</dbReference>
<dbReference type="AlphaFoldDB" id="A0A7C4E0R1"/>
<evidence type="ECO:0000256" key="2">
    <source>
        <dbReference type="ARBA" id="ARBA00022833"/>
    </source>
</evidence>
<protein>
    <submittedName>
        <fullName evidence="8">Alcohol dehydrogenase</fullName>
    </submittedName>
</protein>
<feature type="domain" description="Enoyl reductase (ER)" evidence="6">
    <location>
        <begin position="29"/>
        <end position="364"/>
    </location>
</feature>
<dbReference type="GO" id="GO:0051262">
    <property type="term" value="P:protein tetramerization"/>
    <property type="evidence" value="ECO:0007669"/>
    <property type="project" value="UniProtKB-ARBA"/>
</dbReference>
<comment type="caution">
    <text evidence="8">The sequence shown here is derived from an EMBL/GenBank/DDBJ whole genome shotgun (WGS) entry which is preliminary data.</text>
</comment>
<gene>
    <name evidence="9" type="ORF">ENM30_04355</name>
    <name evidence="8" type="ORF">ENT82_06340</name>
    <name evidence="7" type="ORF">ENU43_06435</name>
</gene>
<keyword evidence="1 4" id="KW-0479">Metal-binding</keyword>
<dbReference type="EMBL" id="DTAD01000070">
    <property type="protein sequence ID" value="HGN90725.1"/>
    <property type="molecule type" value="Genomic_DNA"/>
</dbReference>
<comment type="similarity">
    <text evidence="4">Belongs to the zinc-containing alcohol dehydrogenase family.</text>
</comment>
<evidence type="ECO:0000256" key="5">
    <source>
        <dbReference type="SAM" id="Phobius"/>
    </source>
</evidence>